<protein>
    <submittedName>
        <fullName evidence="1">T9SS type A sorting domain-containing protein</fullName>
    </submittedName>
</protein>
<dbReference type="AlphaFoldDB" id="A0A6M0IS53"/>
<keyword evidence="2" id="KW-1185">Reference proteome</keyword>
<proteinExistence type="predicted"/>
<dbReference type="EMBL" id="JAAGNZ010000013">
    <property type="protein sequence ID" value="NEU70944.1"/>
    <property type="molecule type" value="Genomic_DNA"/>
</dbReference>
<comment type="caution">
    <text evidence="1">The sequence shown here is derived from an EMBL/GenBank/DDBJ whole genome shotgun (WGS) entry which is preliminary data.</text>
</comment>
<dbReference type="InterPro" id="IPR026444">
    <property type="entry name" value="Secre_tail"/>
</dbReference>
<gene>
    <name evidence="1" type="ORF">GK091_29045</name>
</gene>
<dbReference type="RefSeq" id="WP_164044256.1">
    <property type="nucleotide sequence ID" value="NZ_JAAGNZ010000013.1"/>
</dbReference>
<reference evidence="1 2" key="1">
    <citation type="submission" date="2020-02" db="EMBL/GenBank/DDBJ databases">
        <title>Draft genome sequence of two Spirosoma agri KCTC 52727 and Spirosoma terrae KCTC 52035.</title>
        <authorList>
            <person name="Rojas J."/>
            <person name="Ambika Manirajan B."/>
            <person name="Ratering S."/>
            <person name="Suarez C."/>
            <person name="Schnell S."/>
        </authorList>
    </citation>
    <scope>NUCLEOTIDE SEQUENCE [LARGE SCALE GENOMIC DNA]</scope>
    <source>
        <strain evidence="1 2">KCTC 52727</strain>
    </source>
</reference>
<feature type="non-terminal residue" evidence="1">
    <location>
        <position position="1"/>
    </location>
</feature>
<accession>A0A6M0IS53</accession>
<name>A0A6M0IS53_9BACT</name>
<evidence type="ECO:0000313" key="1">
    <source>
        <dbReference type="EMBL" id="NEU70944.1"/>
    </source>
</evidence>
<sequence length="101" mass="10550">WLAGCTPAARVGSGEAGSPLQVKVLGNPIEGNTADVEIRGVPGQPVQLNVVDLQGKPVHTQRIDQAGALERVSLPLGASTGILLLQISTPTQYQQVKLLTF</sequence>
<organism evidence="1 2">
    <name type="scientific">Spirosoma agri</name>
    <dbReference type="NCBI Taxonomy" id="1987381"/>
    <lineage>
        <taxon>Bacteria</taxon>
        <taxon>Pseudomonadati</taxon>
        <taxon>Bacteroidota</taxon>
        <taxon>Cytophagia</taxon>
        <taxon>Cytophagales</taxon>
        <taxon>Cytophagaceae</taxon>
        <taxon>Spirosoma</taxon>
    </lineage>
</organism>
<dbReference type="Proteomes" id="UP000477386">
    <property type="component" value="Unassembled WGS sequence"/>
</dbReference>
<dbReference type="NCBIfam" id="TIGR04183">
    <property type="entry name" value="Por_Secre_tail"/>
    <property type="match status" value="1"/>
</dbReference>
<evidence type="ECO:0000313" key="2">
    <source>
        <dbReference type="Proteomes" id="UP000477386"/>
    </source>
</evidence>